<organism evidence="1">
    <name type="scientific">mine drainage metagenome</name>
    <dbReference type="NCBI Taxonomy" id="410659"/>
    <lineage>
        <taxon>unclassified sequences</taxon>
        <taxon>metagenomes</taxon>
        <taxon>ecological metagenomes</taxon>
    </lineage>
</organism>
<accession>T1BGR0</accession>
<proteinExistence type="predicted"/>
<reference evidence="1" key="1">
    <citation type="submission" date="2013-08" db="EMBL/GenBank/DDBJ databases">
        <authorList>
            <person name="Mendez C."/>
            <person name="Richter M."/>
            <person name="Ferrer M."/>
            <person name="Sanchez J."/>
        </authorList>
    </citation>
    <scope>NUCLEOTIDE SEQUENCE</scope>
</reference>
<reference evidence="1" key="2">
    <citation type="journal article" date="2014" name="ISME J.">
        <title>Microbial stratification in low pH oxic and suboxic macroscopic growths along an acid mine drainage.</title>
        <authorList>
            <person name="Mendez-Garcia C."/>
            <person name="Mesa V."/>
            <person name="Sprenger R.R."/>
            <person name="Richter M."/>
            <person name="Diez M.S."/>
            <person name="Solano J."/>
            <person name="Bargiela R."/>
            <person name="Golyshina O.V."/>
            <person name="Manteca A."/>
            <person name="Ramos J.L."/>
            <person name="Gallego J.R."/>
            <person name="Llorente I."/>
            <person name="Martins Dos Santos V.A."/>
            <person name="Jensen O.N."/>
            <person name="Pelaez A.I."/>
            <person name="Sanchez J."/>
            <person name="Ferrer M."/>
        </authorList>
    </citation>
    <scope>NUCLEOTIDE SEQUENCE</scope>
</reference>
<gene>
    <name evidence="1" type="ORF">B1A_07132</name>
</gene>
<dbReference type="AlphaFoldDB" id="T1BGR0"/>
<dbReference type="EMBL" id="AUZX01005151">
    <property type="protein sequence ID" value="EQD68832.1"/>
    <property type="molecule type" value="Genomic_DNA"/>
</dbReference>
<evidence type="ECO:0000313" key="1">
    <source>
        <dbReference type="EMBL" id="EQD68832.1"/>
    </source>
</evidence>
<protein>
    <submittedName>
        <fullName evidence="1">Uncharacterized protein</fullName>
    </submittedName>
</protein>
<feature type="non-terminal residue" evidence="1">
    <location>
        <position position="76"/>
    </location>
</feature>
<comment type="caution">
    <text evidence="1">The sequence shown here is derived from an EMBL/GenBank/DDBJ whole genome shotgun (WGS) entry which is preliminary data.</text>
</comment>
<name>T1BGR0_9ZZZZ</name>
<sequence length="76" mass="7897">MARLPLPLGPMTARGSRTTLPLDALGSVRMGSPPLIRAAAVPAYRHAVIVDVSAQQGANQVTVAARVRARLRSIAG</sequence>